<organism evidence="6 7">
    <name type="scientific">Vibrio tubiashii</name>
    <dbReference type="NCBI Taxonomy" id="29498"/>
    <lineage>
        <taxon>Bacteria</taxon>
        <taxon>Pseudomonadati</taxon>
        <taxon>Pseudomonadota</taxon>
        <taxon>Gammaproteobacteria</taxon>
        <taxon>Vibrionales</taxon>
        <taxon>Vibrionaceae</taxon>
        <taxon>Vibrio</taxon>
        <taxon>Vibrio oreintalis group</taxon>
    </lineage>
</organism>
<comment type="similarity">
    <text evidence="1 5">Belongs to the BolA/IbaG family.</text>
</comment>
<dbReference type="EMBL" id="VTXO01000005">
    <property type="protein sequence ID" value="NOI81818.1"/>
    <property type="molecule type" value="Genomic_DNA"/>
</dbReference>
<dbReference type="InterPro" id="IPR050961">
    <property type="entry name" value="BolA/IbaG_stress_morph_reg"/>
</dbReference>
<evidence type="ECO:0000256" key="2">
    <source>
        <dbReference type="ARBA" id="ARBA00023016"/>
    </source>
</evidence>
<evidence type="ECO:0000256" key="5">
    <source>
        <dbReference type="RuleBase" id="RU003860"/>
    </source>
</evidence>
<dbReference type="SUPFAM" id="SSF82657">
    <property type="entry name" value="BolA-like"/>
    <property type="match status" value="1"/>
</dbReference>
<dbReference type="NCBIfam" id="NF008638">
    <property type="entry name" value="PRK11628.1"/>
    <property type="match status" value="1"/>
</dbReference>
<dbReference type="PANTHER" id="PTHR46229">
    <property type="entry name" value="BOLA TRANSCRIPTION REGULATOR"/>
    <property type="match status" value="1"/>
</dbReference>
<accession>A0AAE5GRQ4</accession>
<dbReference type="Pfam" id="PF01722">
    <property type="entry name" value="BolA"/>
    <property type="match status" value="1"/>
</dbReference>
<dbReference type="PANTHER" id="PTHR46229:SF2">
    <property type="entry name" value="BOLA-LIKE PROTEIN 1"/>
    <property type="match status" value="1"/>
</dbReference>
<dbReference type="InterPro" id="IPR002634">
    <property type="entry name" value="BolA"/>
</dbReference>
<proteinExistence type="inferred from homology"/>
<keyword evidence="2" id="KW-0346">Stress response</keyword>
<dbReference type="Gene3D" id="3.30.300.90">
    <property type="entry name" value="BolA-like"/>
    <property type="match status" value="1"/>
</dbReference>
<gene>
    <name evidence="6" type="primary">bolA</name>
    <name evidence="6" type="ORF">F0237_14200</name>
</gene>
<dbReference type="GO" id="GO:1990229">
    <property type="term" value="C:iron-sulfur cluster assembly complex"/>
    <property type="evidence" value="ECO:0007669"/>
    <property type="project" value="UniProtKB-ARBA"/>
</dbReference>
<dbReference type="Proteomes" id="UP000572722">
    <property type="component" value="Unassembled WGS sequence"/>
</dbReference>
<sequence length="102" mass="11468">MIQEVIESKLKEAFNPDHLSVINESYMHNVPPGSESHFKVVIVSEAFEGARLIARHRQVNQVLAEELANQIHALSMHTYTADEWKEQNQLAPDSPMCLGGSK</sequence>
<dbReference type="FunFam" id="3.30.300.90:FF:000001">
    <property type="entry name" value="Transcriptional regulator BolA"/>
    <property type="match status" value="1"/>
</dbReference>
<evidence type="ECO:0000313" key="7">
    <source>
        <dbReference type="Proteomes" id="UP000572722"/>
    </source>
</evidence>
<evidence type="ECO:0000256" key="1">
    <source>
        <dbReference type="ARBA" id="ARBA00005578"/>
    </source>
</evidence>
<dbReference type="GO" id="GO:0006351">
    <property type="term" value="P:DNA-templated transcription"/>
    <property type="evidence" value="ECO:0007669"/>
    <property type="project" value="TreeGrafter"/>
</dbReference>
<dbReference type="GO" id="GO:0005829">
    <property type="term" value="C:cytosol"/>
    <property type="evidence" value="ECO:0007669"/>
    <property type="project" value="TreeGrafter"/>
</dbReference>
<comment type="caution">
    <text evidence="6">The sequence shown here is derived from an EMBL/GenBank/DDBJ whole genome shotgun (WGS) entry which is preliminary data.</text>
</comment>
<dbReference type="RefSeq" id="WP_004744907.1">
    <property type="nucleotide sequence ID" value="NZ_CBCRVR010000006.1"/>
</dbReference>
<dbReference type="AlphaFoldDB" id="A0AAE5GRQ4"/>
<name>A0AAE5GRQ4_9VIBR</name>
<dbReference type="PIRSF" id="PIRSF003113">
    <property type="entry name" value="BolA"/>
    <property type="match status" value="1"/>
</dbReference>
<protein>
    <recommendedName>
        <fullName evidence="4">DNA-binding transcriptional regulator BolA</fullName>
    </recommendedName>
</protein>
<evidence type="ECO:0000256" key="4">
    <source>
        <dbReference type="ARBA" id="ARBA00074073"/>
    </source>
</evidence>
<evidence type="ECO:0000313" key="6">
    <source>
        <dbReference type="EMBL" id="NOI81818.1"/>
    </source>
</evidence>
<reference evidence="6 7" key="1">
    <citation type="submission" date="2019-08" db="EMBL/GenBank/DDBJ databases">
        <title>Draft genome sequencing and comparative genomics of hatchery-associated Vibrios.</title>
        <authorList>
            <person name="Kehlet-Delgado H."/>
            <person name="Mueller R.S."/>
        </authorList>
    </citation>
    <scope>NUCLEOTIDE SEQUENCE [LARGE SCALE GENOMIC DNA]</scope>
    <source>
        <strain evidence="6 7">01-65-5-1</strain>
    </source>
</reference>
<dbReference type="InterPro" id="IPR036065">
    <property type="entry name" value="BolA-like_sf"/>
</dbReference>
<comment type="function">
    <text evidence="3">Transcriptional regulator that plays an important role in general stress response.</text>
</comment>
<evidence type="ECO:0000256" key="3">
    <source>
        <dbReference type="ARBA" id="ARBA00059078"/>
    </source>
</evidence>
<dbReference type="GeneID" id="23445470"/>